<feature type="signal peptide" evidence="2">
    <location>
        <begin position="1"/>
        <end position="30"/>
    </location>
</feature>
<evidence type="ECO:0008006" key="5">
    <source>
        <dbReference type="Google" id="ProtNLM"/>
    </source>
</evidence>
<dbReference type="RefSeq" id="WP_212012110.1">
    <property type="nucleotide sequence ID" value="NZ_JAAFYZ010000090.1"/>
</dbReference>
<comment type="caution">
    <text evidence="3">The sequence shown here is derived from an EMBL/GenBank/DDBJ whole genome shotgun (WGS) entry which is preliminary data.</text>
</comment>
<evidence type="ECO:0000313" key="3">
    <source>
        <dbReference type="EMBL" id="MBS2550050.1"/>
    </source>
</evidence>
<accession>A0ABS5KVP9</accession>
<keyword evidence="2" id="KW-0732">Signal</keyword>
<dbReference type="SUPFAM" id="SSF52266">
    <property type="entry name" value="SGNH hydrolase"/>
    <property type="match status" value="1"/>
</dbReference>
<reference evidence="3 4" key="1">
    <citation type="submission" date="2020-02" db="EMBL/GenBank/DDBJ databases">
        <title>Acidophilic actinobacteria isolated from forest soil.</title>
        <authorList>
            <person name="Golinska P."/>
        </authorList>
    </citation>
    <scope>NUCLEOTIDE SEQUENCE [LARGE SCALE GENOMIC DNA]</scope>
    <source>
        <strain evidence="3 4">NL8</strain>
    </source>
</reference>
<keyword evidence="4" id="KW-1185">Reference proteome</keyword>
<dbReference type="EMBL" id="JAAFYZ010000090">
    <property type="protein sequence ID" value="MBS2550050.1"/>
    <property type="molecule type" value="Genomic_DNA"/>
</dbReference>
<evidence type="ECO:0000313" key="4">
    <source>
        <dbReference type="Proteomes" id="UP000730482"/>
    </source>
</evidence>
<dbReference type="InterPro" id="IPR036514">
    <property type="entry name" value="SGNH_hydro_sf"/>
</dbReference>
<organism evidence="3 4">
    <name type="scientific">Catenulispora pinistramenti</name>
    <dbReference type="NCBI Taxonomy" id="2705254"/>
    <lineage>
        <taxon>Bacteria</taxon>
        <taxon>Bacillati</taxon>
        <taxon>Actinomycetota</taxon>
        <taxon>Actinomycetes</taxon>
        <taxon>Catenulisporales</taxon>
        <taxon>Catenulisporaceae</taxon>
        <taxon>Catenulispora</taxon>
    </lineage>
</organism>
<dbReference type="Proteomes" id="UP000730482">
    <property type="component" value="Unassembled WGS sequence"/>
</dbReference>
<dbReference type="PROSITE" id="PS51257">
    <property type="entry name" value="PROKAR_LIPOPROTEIN"/>
    <property type="match status" value="1"/>
</dbReference>
<evidence type="ECO:0000256" key="1">
    <source>
        <dbReference type="SAM" id="MobiDB-lite"/>
    </source>
</evidence>
<feature type="region of interest" description="Disordered" evidence="1">
    <location>
        <begin position="204"/>
        <end position="223"/>
    </location>
</feature>
<evidence type="ECO:0000256" key="2">
    <source>
        <dbReference type="SAM" id="SignalP"/>
    </source>
</evidence>
<proteinExistence type="predicted"/>
<sequence>MTKTRNLTLGLAGVALLAAACSARSGTSNASGGAAVAATANGANSTNSGNGPNGGLAKVLFLGDSIAVQESLPLAAAFKASHVQFQSIAADGGGNVLGPASDNNWQTLPGQIASAKPSVLVYQIASYDWGSQQDQQAAYQKLLATATANGAKLLFVTMPPIKADDFYQPHMADLARTKAAAQAVAAGARNQAAVLDAAAVWGPSYQQDRDGKPDRSSDGVHTCPQSAARFTNWLLDQLHGQFAGFNPAPAQAWANAGWSASPDFHGC</sequence>
<feature type="compositionally biased region" description="Basic and acidic residues" evidence="1">
    <location>
        <begin position="207"/>
        <end position="218"/>
    </location>
</feature>
<feature type="chain" id="PRO_5046115537" description="SGNH/GDSL hydrolase family protein" evidence="2">
    <location>
        <begin position="31"/>
        <end position="267"/>
    </location>
</feature>
<protein>
    <recommendedName>
        <fullName evidence="5">SGNH/GDSL hydrolase family protein</fullName>
    </recommendedName>
</protein>
<name>A0ABS5KVP9_9ACTN</name>
<gene>
    <name evidence="3" type="ORF">KGQ19_24600</name>
</gene>
<dbReference type="Gene3D" id="3.40.50.1110">
    <property type="entry name" value="SGNH hydrolase"/>
    <property type="match status" value="1"/>
</dbReference>